<evidence type="ECO:0000256" key="2">
    <source>
        <dbReference type="SAM" id="MobiDB-lite"/>
    </source>
</evidence>
<sequence length="136" mass="14523">MDQCYKLWLHFQLKFLSHCMPLQTKPSSSAKSGGTSSTESGVEKAISLNGQKQIVLRIHAKPGAKISAVTDVGESEIGVAIAAPPREGAANEELVEFIGKLLGLRKRSQISLEGSADNDGSNERGPNRREATEGCC</sequence>
<dbReference type="AlphaFoldDB" id="A0A2A2KUE0"/>
<comment type="caution">
    <text evidence="3">The sequence shown here is derived from an EMBL/GenBank/DDBJ whole genome shotgun (WGS) entry which is preliminary data.</text>
</comment>
<reference evidence="3 4" key="1">
    <citation type="journal article" date="2017" name="Curr. Biol.">
        <title>Genome architecture and evolution of a unichromosomal asexual nematode.</title>
        <authorList>
            <person name="Fradin H."/>
            <person name="Zegar C."/>
            <person name="Gutwein M."/>
            <person name="Lucas J."/>
            <person name="Kovtun M."/>
            <person name="Corcoran D."/>
            <person name="Baugh L.R."/>
            <person name="Kiontke K."/>
            <person name="Gunsalus K."/>
            <person name="Fitch D.H."/>
            <person name="Piano F."/>
        </authorList>
    </citation>
    <scope>NUCLEOTIDE SEQUENCE [LARGE SCALE GENOMIC DNA]</scope>
    <source>
        <strain evidence="3">PF1309</strain>
    </source>
</reference>
<evidence type="ECO:0000313" key="3">
    <source>
        <dbReference type="EMBL" id="PAV77528.1"/>
    </source>
</evidence>
<dbReference type="InterPro" id="IPR003746">
    <property type="entry name" value="DUF167"/>
</dbReference>
<dbReference type="SUPFAM" id="SSF69786">
    <property type="entry name" value="YggU-like"/>
    <property type="match status" value="1"/>
</dbReference>
<comment type="similarity">
    <text evidence="1">Belongs to the UPF0235 family.</text>
</comment>
<dbReference type="InterPro" id="IPR036591">
    <property type="entry name" value="YggU-like_sf"/>
</dbReference>
<dbReference type="EMBL" id="LIAE01007695">
    <property type="protein sequence ID" value="PAV77528.1"/>
    <property type="molecule type" value="Genomic_DNA"/>
</dbReference>
<organism evidence="3 4">
    <name type="scientific">Diploscapter pachys</name>
    <dbReference type="NCBI Taxonomy" id="2018661"/>
    <lineage>
        <taxon>Eukaryota</taxon>
        <taxon>Metazoa</taxon>
        <taxon>Ecdysozoa</taxon>
        <taxon>Nematoda</taxon>
        <taxon>Chromadorea</taxon>
        <taxon>Rhabditida</taxon>
        <taxon>Rhabditina</taxon>
        <taxon>Rhabditomorpha</taxon>
        <taxon>Rhabditoidea</taxon>
        <taxon>Rhabditidae</taxon>
        <taxon>Diploscapter</taxon>
    </lineage>
</organism>
<dbReference type="Gene3D" id="3.30.1200.10">
    <property type="entry name" value="YggU-like"/>
    <property type="match status" value="1"/>
</dbReference>
<proteinExistence type="inferred from homology"/>
<feature type="region of interest" description="Disordered" evidence="2">
    <location>
        <begin position="24"/>
        <end position="43"/>
    </location>
</feature>
<accession>A0A2A2KUE0</accession>
<feature type="region of interest" description="Disordered" evidence="2">
    <location>
        <begin position="111"/>
        <end position="136"/>
    </location>
</feature>
<keyword evidence="4" id="KW-1185">Reference proteome</keyword>
<evidence type="ECO:0000313" key="4">
    <source>
        <dbReference type="Proteomes" id="UP000218231"/>
    </source>
</evidence>
<protein>
    <submittedName>
        <fullName evidence="3">Uncharacterized protein</fullName>
    </submittedName>
</protein>
<dbReference type="Proteomes" id="UP000218231">
    <property type="component" value="Unassembled WGS sequence"/>
</dbReference>
<dbReference type="Pfam" id="PF02594">
    <property type="entry name" value="DUF167"/>
    <property type="match status" value="1"/>
</dbReference>
<evidence type="ECO:0000256" key="1">
    <source>
        <dbReference type="ARBA" id="ARBA00010364"/>
    </source>
</evidence>
<dbReference type="PANTHER" id="PTHR13420">
    <property type="entry name" value="UPF0235 PROTEIN C15ORF40"/>
    <property type="match status" value="1"/>
</dbReference>
<feature type="compositionally biased region" description="Basic and acidic residues" evidence="2">
    <location>
        <begin position="121"/>
        <end position="136"/>
    </location>
</feature>
<name>A0A2A2KUE0_9BILA</name>
<dbReference type="OrthoDB" id="244097at2759"/>
<dbReference type="GO" id="GO:0005737">
    <property type="term" value="C:cytoplasm"/>
    <property type="evidence" value="ECO:0007669"/>
    <property type="project" value="TreeGrafter"/>
</dbReference>
<dbReference type="NCBIfam" id="TIGR00251">
    <property type="entry name" value="DUF167 family protein"/>
    <property type="match status" value="1"/>
</dbReference>
<dbReference type="SMART" id="SM01152">
    <property type="entry name" value="DUF167"/>
    <property type="match status" value="1"/>
</dbReference>
<gene>
    <name evidence="3" type="ORF">WR25_02553</name>
</gene>
<dbReference type="STRING" id="2018661.A0A2A2KUE0"/>
<dbReference type="PANTHER" id="PTHR13420:SF7">
    <property type="entry name" value="UPF0235 PROTEIN C15ORF40"/>
    <property type="match status" value="1"/>
</dbReference>